<dbReference type="Proteomes" id="UP000434052">
    <property type="component" value="Unassembled WGS sequence"/>
</dbReference>
<sequence>CERVGGTQSISFDVRVIAATNKDFVELIKNGQFR</sequence>
<dbReference type="PROSITE" id="PS50045">
    <property type="entry name" value="SIGMA54_INTERACT_4"/>
    <property type="match status" value="1"/>
</dbReference>
<dbReference type="Pfam" id="PF00158">
    <property type="entry name" value="Sigma54_activat"/>
    <property type="match status" value="1"/>
</dbReference>
<organism evidence="2 3">
    <name type="scientific">Oceanidesulfovibrio marinus</name>
    <dbReference type="NCBI Taxonomy" id="370038"/>
    <lineage>
        <taxon>Bacteria</taxon>
        <taxon>Pseudomonadati</taxon>
        <taxon>Thermodesulfobacteriota</taxon>
        <taxon>Desulfovibrionia</taxon>
        <taxon>Desulfovibrionales</taxon>
        <taxon>Desulfovibrionaceae</taxon>
        <taxon>Oceanidesulfovibrio</taxon>
    </lineage>
</organism>
<dbReference type="OrthoDB" id="9763792at2"/>
<dbReference type="InterPro" id="IPR002078">
    <property type="entry name" value="Sigma_54_int"/>
</dbReference>
<comment type="caution">
    <text evidence="2">The sequence shown here is derived from an EMBL/GenBank/DDBJ whole genome shotgun (WGS) entry which is preliminary data.</text>
</comment>
<dbReference type="Gene3D" id="3.40.50.300">
    <property type="entry name" value="P-loop containing nucleotide triphosphate hydrolases"/>
    <property type="match status" value="1"/>
</dbReference>
<dbReference type="GO" id="GO:0005524">
    <property type="term" value="F:ATP binding"/>
    <property type="evidence" value="ECO:0007669"/>
    <property type="project" value="InterPro"/>
</dbReference>
<dbReference type="GO" id="GO:0006355">
    <property type="term" value="P:regulation of DNA-templated transcription"/>
    <property type="evidence" value="ECO:0007669"/>
    <property type="project" value="InterPro"/>
</dbReference>
<feature type="domain" description="Sigma-54 factor interaction" evidence="1">
    <location>
        <begin position="1"/>
        <end position="34"/>
    </location>
</feature>
<proteinExistence type="predicted"/>
<dbReference type="EMBL" id="QMIF01000062">
    <property type="protein sequence ID" value="TVM29442.1"/>
    <property type="molecule type" value="Genomic_DNA"/>
</dbReference>
<reference evidence="2 3" key="1">
    <citation type="submission" date="2018-06" db="EMBL/GenBank/DDBJ databases">
        <title>Complete genome of Desulfovibrio marinus P48SEP.</title>
        <authorList>
            <person name="Crispim J.S."/>
            <person name="Vidigal P.M.P."/>
            <person name="Silva L.C.F."/>
            <person name="Araujo L.C."/>
            <person name="Laguardia C.N."/>
            <person name="Dias R.S."/>
            <person name="Sousa M.P."/>
            <person name="Paula S.O."/>
            <person name="Silva C."/>
        </authorList>
    </citation>
    <scope>NUCLEOTIDE SEQUENCE [LARGE SCALE GENOMIC DNA]</scope>
    <source>
        <strain evidence="2 3">P48SEP</strain>
    </source>
</reference>
<protein>
    <recommendedName>
        <fullName evidence="1">Sigma-54 factor interaction domain-containing protein</fullName>
    </recommendedName>
</protein>
<dbReference type="InterPro" id="IPR027417">
    <property type="entry name" value="P-loop_NTPase"/>
</dbReference>
<dbReference type="AlphaFoldDB" id="A0A6P1ZDG0"/>
<feature type="non-terminal residue" evidence="2">
    <location>
        <position position="1"/>
    </location>
</feature>
<evidence type="ECO:0000259" key="1">
    <source>
        <dbReference type="PROSITE" id="PS50045"/>
    </source>
</evidence>
<gene>
    <name evidence="2" type="ORF">DQK91_22000</name>
</gene>
<evidence type="ECO:0000313" key="3">
    <source>
        <dbReference type="Proteomes" id="UP000434052"/>
    </source>
</evidence>
<name>A0A6P1ZDG0_9BACT</name>
<accession>A0A6P1ZDG0</accession>
<evidence type="ECO:0000313" key="2">
    <source>
        <dbReference type="EMBL" id="TVM29442.1"/>
    </source>
</evidence>